<accession>A0AAR2LH49</accession>
<reference evidence="1" key="3">
    <citation type="submission" date="2025-09" db="UniProtKB">
        <authorList>
            <consortium name="Ensembl"/>
        </authorList>
    </citation>
    <scope>IDENTIFICATION</scope>
</reference>
<sequence length="75" mass="8425">MSWPFSSRFSHSISSTYENRIRSLFEMSNMSPTAAVSTPPVPRFCNLKLSRILLKRGSCGRALQPSGQCQGWMGR</sequence>
<evidence type="ECO:0000313" key="2">
    <source>
        <dbReference type="Proteomes" id="UP001501920"/>
    </source>
</evidence>
<protein>
    <submittedName>
        <fullName evidence="1">Uncharacterized protein</fullName>
    </submittedName>
</protein>
<organism evidence="1 2">
    <name type="scientific">Pygocentrus nattereri</name>
    <name type="common">Red-bellied piranha</name>
    <dbReference type="NCBI Taxonomy" id="42514"/>
    <lineage>
        <taxon>Eukaryota</taxon>
        <taxon>Metazoa</taxon>
        <taxon>Chordata</taxon>
        <taxon>Craniata</taxon>
        <taxon>Vertebrata</taxon>
        <taxon>Euteleostomi</taxon>
        <taxon>Actinopterygii</taxon>
        <taxon>Neopterygii</taxon>
        <taxon>Teleostei</taxon>
        <taxon>Ostariophysi</taxon>
        <taxon>Characiformes</taxon>
        <taxon>Characoidei</taxon>
        <taxon>Pygocentrus</taxon>
    </lineage>
</organism>
<dbReference type="Ensembl" id="ENSPNAT00000075867.1">
    <property type="protein sequence ID" value="ENSPNAP00000073972.1"/>
    <property type="gene ID" value="ENSPNAG00000036420.1"/>
</dbReference>
<keyword evidence="2" id="KW-1185">Reference proteome</keyword>
<dbReference type="Proteomes" id="UP001501920">
    <property type="component" value="Chromosome 18"/>
</dbReference>
<evidence type="ECO:0000313" key="1">
    <source>
        <dbReference type="Ensembl" id="ENSPNAP00000073972.1"/>
    </source>
</evidence>
<reference evidence="1" key="2">
    <citation type="submission" date="2025-08" db="UniProtKB">
        <authorList>
            <consortium name="Ensembl"/>
        </authorList>
    </citation>
    <scope>IDENTIFICATION</scope>
</reference>
<dbReference type="GeneTree" id="ENSGT00940000180245"/>
<gene>
    <name evidence="1" type="primary">GNG10</name>
</gene>
<proteinExistence type="predicted"/>
<reference evidence="1 2" key="1">
    <citation type="submission" date="2020-10" db="EMBL/GenBank/DDBJ databases">
        <title>Pygocentrus nattereri (red-bellied piranha) genome, fPygNat1, primary haplotype.</title>
        <authorList>
            <person name="Myers G."/>
            <person name="Meyer A."/>
            <person name="Karagic N."/>
            <person name="Pippel M."/>
            <person name="Winkler S."/>
            <person name="Tracey A."/>
            <person name="Wood J."/>
            <person name="Formenti G."/>
            <person name="Howe K."/>
            <person name="Fedrigo O."/>
            <person name="Jarvis E.D."/>
        </authorList>
    </citation>
    <scope>NUCLEOTIDE SEQUENCE [LARGE SCALE GENOMIC DNA]</scope>
</reference>
<name>A0AAR2LH49_PYGNA</name>
<dbReference type="AlphaFoldDB" id="A0AAR2LH49"/>